<comment type="caution">
    <text evidence="1">The sequence shown here is derived from an EMBL/GenBank/DDBJ whole genome shotgun (WGS) entry which is preliminary data.</text>
</comment>
<dbReference type="AlphaFoldDB" id="A0A2M6K961"/>
<organism evidence="1 2">
    <name type="scientific">Candidatus Falkowbacteria bacterium CG11_big_fil_rev_8_21_14_0_20_39_10</name>
    <dbReference type="NCBI Taxonomy" id="1974570"/>
    <lineage>
        <taxon>Bacteria</taxon>
        <taxon>Candidatus Falkowiibacteriota</taxon>
    </lineage>
</organism>
<evidence type="ECO:0000313" key="1">
    <source>
        <dbReference type="EMBL" id="PIR13421.1"/>
    </source>
</evidence>
<reference evidence="1 2" key="1">
    <citation type="submission" date="2017-09" db="EMBL/GenBank/DDBJ databases">
        <title>Depth-based differentiation of microbial function through sediment-hosted aquifers and enrichment of novel symbionts in the deep terrestrial subsurface.</title>
        <authorList>
            <person name="Probst A.J."/>
            <person name="Ladd B."/>
            <person name="Jarett J.K."/>
            <person name="Geller-Mcgrath D.E."/>
            <person name="Sieber C.M."/>
            <person name="Emerson J.B."/>
            <person name="Anantharaman K."/>
            <person name="Thomas B.C."/>
            <person name="Malmstrom R."/>
            <person name="Stieglmeier M."/>
            <person name="Klingl A."/>
            <person name="Woyke T."/>
            <person name="Ryan C.M."/>
            <person name="Banfield J.F."/>
        </authorList>
    </citation>
    <scope>NUCLEOTIDE SEQUENCE [LARGE SCALE GENOMIC DNA]</scope>
    <source>
        <strain evidence="1">CG11_big_fil_rev_8_21_14_0_20_39_10</strain>
    </source>
</reference>
<dbReference type="EMBL" id="PCWW01000038">
    <property type="protein sequence ID" value="PIR13421.1"/>
    <property type="molecule type" value="Genomic_DNA"/>
</dbReference>
<sequence length="113" mass="12855">MPKEPTNKEILEAINAFSGDTDKRFDGIDGRLDGIDGRLDGIDGRLTKVETTMVTKDYLDDKLADLRGDLVVLMRKEDMKVKKLVDILKSRKLLTDKDVKQIMSMEPFPQLML</sequence>
<protein>
    <submittedName>
        <fullName evidence="1">Uncharacterized protein</fullName>
    </submittedName>
</protein>
<dbReference type="Gene3D" id="1.20.5.110">
    <property type="match status" value="1"/>
</dbReference>
<proteinExistence type="predicted"/>
<accession>A0A2M6K961</accession>
<evidence type="ECO:0000313" key="2">
    <source>
        <dbReference type="Proteomes" id="UP000230869"/>
    </source>
</evidence>
<name>A0A2M6K961_9BACT</name>
<dbReference type="Proteomes" id="UP000230869">
    <property type="component" value="Unassembled WGS sequence"/>
</dbReference>
<gene>
    <name evidence="1" type="ORF">COV49_02335</name>
</gene>